<dbReference type="EMBL" id="JAVDWE010000017">
    <property type="protein sequence ID" value="MDR7096897.1"/>
    <property type="molecule type" value="Genomic_DNA"/>
</dbReference>
<comment type="caution">
    <text evidence="3">The sequence shown here is derived from an EMBL/GenBank/DDBJ whole genome shotgun (WGS) entry which is preliminary data.</text>
</comment>
<keyword evidence="4" id="KW-1185">Reference proteome</keyword>
<dbReference type="InterPro" id="IPR000073">
    <property type="entry name" value="AB_hydrolase_1"/>
</dbReference>
<dbReference type="PANTHER" id="PTHR37946">
    <property type="entry name" value="SLL1969 PROTEIN"/>
    <property type="match status" value="1"/>
</dbReference>
<evidence type="ECO:0000313" key="4">
    <source>
        <dbReference type="Proteomes" id="UP001265550"/>
    </source>
</evidence>
<feature type="transmembrane region" description="Helical" evidence="1">
    <location>
        <begin position="46"/>
        <end position="72"/>
    </location>
</feature>
<dbReference type="Pfam" id="PF12697">
    <property type="entry name" value="Abhydrolase_6"/>
    <property type="match status" value="1"/>
</dbReference>
<keyword evidence="1" id="KW-0812">Transmembrane</keyword>
<evidence type="ECO:0000259" key="2">
    <source>
        <dbReference type="Pfam" id="PF12697"/>
    </source>
</evidence>
<keyword evidence="1" id="KW-0472">Membrane</keyword>
<protein>
    <submittedName>
        <fullName evidence="3">Pimeloyl-ACP methyl ester carboxylesterase</fullName>
    </submittedName>
</protein>
<dbReference type="Proteomes" id="UP001265550">
    <property type="component" value="Unassembled WGS sequence"/>
</dbReference>
<feature type="transmembrane region" description="Helical" evidence="1">
    <location>
        <begin position="20"/>
        <end position="40"/>
    </location>
</feature>
<name>A0ABU1VHD6_9BURK</name>
<dbReference type="SUPFAM" id="SSF53474">
    <property type="entry name" value="alpha/beta-Hydrolases"/>
    <property type="match status" value="1"/>
</dbReference>
<accession>A0ABU1VHD6</accession>
<organism evidence="3 4">
    <name type="scientific">Hydrogenophaga laconesensis</name>
    <dbReference type="NCBI Taxonomy" id="1805971"/>
    <lineage>
        <taxon>Bacteria</taxon>
        <taxon>Pseudomonadati</taxon>
        <taxon>Pseudomonadota</taxon>
        <taxon>Betaproteobacteria</taxon>
        <taxon>Burkholderiales</taxon>
        <taxon>Comamonadaceae</taxon>
        <taxon>Hydrogenophaga</taxon>
    </lineage>
</organism>
<evidence type="ECO:0000256" key="1">
    <source>
        <dbReference type="SAM" id="Phobius"/>
    </source>
</evidence>
<dbReference type="PANTHER" id="PTHR37946:SF1">
    <property type="entry name" value="SLL1969 PROTEIN"/>
    <property type="match status" value="1"/>
</dbReference>
<dbReference type="Gene3D" id="3.40.50.1820">
    <property type="entry name" value="alpha/beta hydrolase"/>
    <property type="match status" value="1"/>
</dbReference>
<sequence length="326" mass="35502">MSDRIPPAHKPLPRSSLARLQQMLAVGAAGFAATWLLLWWPHSRVVAVLGALLSLGGYALVLGLEGVAAALLNRGDTAPPLAWRGVAGAWWQEVRVAPRVFAWHQPFRWASLPDDADPSDGRVPAVVFVHGFVCNRGIWLPWMRRLRREGVPYVSVNLEPVFGSIDAYVPLLSEAVGRARALTGRPPMLVCHSMGGLVARAWRVAEPETSVHKVVTIGSPHRGTWLGRFSRVANGRQMRQDGEWLVALHRREAEIAPQNAYADFVCWYSNADNIVFPASTATLPGADNRHVPGVAHVALAFHPRVMDESLAIVTSAASSPSERTAA</sequence>
<feature type="domain" description="AB hydrolase-1" evidence="2">
    <location>
        <begin position="126"/>
        <end position="250"/>
    </location>
</feature>
<proteinExistence type="predicted"/>
<gene>
    <name evidence="3" type="ORF">J2X09_004654</name>
</gene>
<dbReference type="InterPro" id="IPR029058">
    <property type="entry name" value="AB_hydrolase_fold"/>
</dbReference>
<reference evidence="3 4" key="1">
    <citation type="submission" date="2023-07" db="EMBL/GenBank/DDBJ databases">
        <title>Sorghum-associated microbial communities from plants grown in Nebraska, USA.</title>
        <authorList>
            <person name="Schachtman D."/>
        </authorList>
    </citation>
    <scope>NUCLEOTIDE SEQUENCE [LARGE SCALE GENOMIC DNA]</scope>
    <source>
        <strain evidence="3 4">BE240</strain>
    </source>
</reference>
<keyword evidence="1" id="KW-1133">Transmembrane helix</keyword>
<dbReference type="RefSeq" id="WP_204735190.1">
    <property type="nucleotide sequence ID" value="NZ_JAVDWE010000017.1"/>
</dbReference>
<evidence type="ECO:0000313" key="3">
    <source>
        <dbReference type="EMBL" id="MDR7096897.1"/>
    </source>
</evidence>